<organism evidence="1 2">
    <name type="scientific">Breznakia blatticola</name>
    <dbReference type="NCBI Taxonomy" id="1754012"/>
    <lineage>
        <taxon>Bacteria</taxon>
        <taxon>Bacillati</taxon>
        <taxon>Bacillota</taxon>
        <taxon>Erysipelotrichia</taxon>
        <taxon>Erysipelotrichales</taxon>
        <taxon>Erysipelotrichaceae</taxon>
        <taxon>Breznakia</taxon>
    </lineage>
</organism>
<gene>
    <name evidence="1" type="ORF">EDD63_11644</name>
</gene>
<dbReference type="AlphaFoldDB" id="A0A4R7ZQG8"/>
<keyword evidence="2" id="KW-1185">Reference proteome</keyword>
<proteinExistence type="predicted"/>
<comment type="caution">
    <text evidence="1">The sequence shown here is derived from an EMBL/GenBank/DDBJ whole genome shotgun (WGS) entry which is preliminary data.</text>
</comment>
<dbReference type="EMBL" id="SODD01000016">
    <property type="protein sequence ID" value="TDW19942.1"/>
    <property type="molecule type" value="Genomic_DNA"/>
</dbReference>
<dbReference type="RefSeq" id="WP_134169450.1">
    <property type="nucleotide sequence ID" value="NZ_SODD01000016.1"/>
</dbReference>
<dbReference type="Proteomes" id="UP000294743">
    <property type="component" value="Unassembled WGS sequence"/>
</dbReference>
<evidence type="ECO:0000313" key="1">
    <source>
        <dbReference type="EMBL" id="TDW19942.1"/>
    </source>
</evidence>
<accession>A0A4R7ZQG8</accession>
<evidence type="ECO:0000313" key="2">
    <source>
        <dbReference type="Proteomes" id="UP000294743"/>
    </source>
</evidence>
<protein>
    <submittedName>
        <fullName evidence="1">Uncharacterized protein</fullName>
    </submittedName>
</protein>
<name>A0A4R7ZQG8_9FIRM</name>
<sequence>MIAIGFTLTLLILVIVEYVTRYDKCLAHCHRLNKDQLAKLNLIKIDEYHDRTTRVYVYQFKDVEFVVHRERFRIQNKDIGIYVHKNARFVCKYQALSKNFKTGFYQAYLQIKYPRTFGKIVIYRSMSTKVSTYLEEFMKQEKLLEI</sequence>
<reference evidence="1 2" key="1">
    <citation type="submission" date="2019-03" db="EMBL/GenBank/DDBJ databases">
        <title>Genomic Encyclopedia of Type Strains, Phase IV (KMG-IV): sequencing the most valuable type-strain genomes for metagenomic binning, comparative biology and taxonomic classification.</title>
        <authorList>
            <person name="Goeker M."/>
        </authorList>
    </citation>
    <scope>NUCLEOTIDE SEQUENCE [LARGE SCALE GENOMIC DNA]</scope>
    <source>
        <strain evidence="1 2">DSM 28867</strain>
    </source>
</reference>